<sequence length="39" mass="4805">MGCRQRVSCMDNMHRYFVAFLKCNKGCFFWQQCKCMFKQ</sequence>
<accession>A0A0E9PBB8</accession>
<reference evidence="1" key="2">
    <citation type="journal article" date="2015" name="Fish Shellfish Immunol.">
        <title>Early steps in the European eel (Anguilla anguilla)-Vibrio vulnificus interaction in the gills: Role of the RtxA13 toxin.</title>
        <authorList>
            <person name="Callol A."/>
            <person name="Pajuelo D."/>
            <person name="Ebbesson L."/>
            <person name="Teles M."/>
            <person name="MacKenzie S."/>
            <person name="Amaro C."/>
        </authorList>
    </citation>
    <scope>NUCLEOTIDE SEQUENCE</scope>
</reference>
<dbReference type="EMBL" id="GBXM01106611">
    <property type="protein sequence ID" value="JAH01966.1"/>
    <property type="molecule type" value="Transcribed_RNA"/>
</dbReference>
<proteinExistence type="predicted"/>
<dbReference type="AlphaFoldDB" id="A0A0E9PBB8"/>
<organism evidence="1">
    <name type="scientific">Anguilla anguilla</name>
    <name type="common">European freshwater eel</name>
    <name type="synonym">Muraena anguilla</name>
    <dbReference type="NCBI Taxonomy" id="7936"/>
    <lineage>
        <taxon>Eukaryota</taxon>
        <taxon>Metazoa</taxon>
        <taxon>Chordata</taxon>
        <taxon>Craniata</taxon>
        <taxon>Vertebrata</taxon>
        <taxon>Euteleostomi</taxon>
        <taxon>Actinopterygii</taxon>
        <taxon>Neopterygii</taxon>
        <taxon>Teleostei</taxon>
        <taxon>Anguilliformes</taxon>
        <taxon>Anguillidae</taxon>
        <taxon>Anguilla</taxon>
    </lineage>
</organism>
<name>A0A0E9PBB8_ANGAN</name>
<protein>
    <submittedName>
        <fullName evidence="1">Uncharacterized protein</fullName>
    </submittedName>
</protein>
<reference evidence="1" key="1">
    <citation type="submission" date="2014-11" db="EMBL/GenBank/DDBJ databases">
        <authorList>
            <person name="Amaro Gonzalez C."/>
        </authorList>
    </citation>
    <scope>NUCLEOTIDE SEQUENCE</scope>
</reference>
<evidence type="ECO:0000313" key="1">
    <source>
        <dbReference type="EMBL" id="JAH01966.1"/>
    </source>
</evidence>